<gene>
    <name evidence="11" type="primary">N</name>
</gene>
<keyword evidence="5 9" id="KW-0694">RNA-binding</keyword>
<keyword evidence="4 9" id="KW-0946">Virion</keyword>
<dbReference type="GO" id="GO:0003723">
    <property type="term" value="F:RNA binding"/>
    <property type="evidence" value="ECO:0007669"/>
    <property type="project" value="UniProtKB-KW"/>
</dbReference>
<keyword evidence="3 9" id="KW-0167">Capsid protein</keyword>
<evidence type="ECO:0000256" key="6">
    <source>
        <dbReference type="ARBA" id="ARBA00023086"/>
    </source>
</evidence>
<proteinExistence type="inferred from homology"/>
<evidence type="ECO:0000256" key="10">
    <source>
        <dbReference type="SAM" id="MobiDB-lite"/>
    </source>
</evidence>
<sequence length="545" mass="60015">MSSVLTAGERFTIEQELQDRGAEGSIPPETLKTRIQVFILNDEDPHLRWRMFNLCLRLILSPATRTARKIGAMITLFSLPAAAMQNHVRLADRSPDAIIERVEINGFVDGTWRLIPNDRAILPDATINALNVAADELPPDLVNRTPYVVQGGEDLPCDEVEIFLQRAYSVLIQAWIMVCKCMTAYDQPAPSEERRIAKYRQQGRLEARFILQNPARRGIQKVIRESLVVRQYLAYELQIARNQSLVTNKYYAIVGDIGKYIENAGLSAFFLTVKFALGTKWQPLALSAFSGELTKLKSLMLLYRDLGEQARYLALLEAPQAMDFAPANYPLIYSYAMGVGTVLDPQMRNYNFARPFLNAMYFQFGVETARRQQGAVDTKMAEELGLTAQDKQEMTETLNRLGAAGARGAAPAAPNPFNAAPPAPAPIPVARPAQDGPHDNAAAAPAPAPGADAPGPAGLHIPGPGEPGFEPQEYYRQPGMMDMVKNRLRIASGGAPGVLPHELDAAAQIYVDEVVTGLRRPNDFAGILEAMFQQLAEEQKGDLED</sequence>
<accession>A0A1P8D899</accession>
<protein>
    <recommendedName>
        <fullName evidence="9">Nucleocapsid</fullName>
    </recommendedName>
    <alternativeName>
        <fullName evidence="9">Nucleocapsid protein</fullName>
    </alternativeName>
</protein>
<keyword evidence="8 9" id="KW-0687">Ribonucleoprotein</keyword>
<evidence type="ECO:0000256" key="8">
    <source>
        <dbReference type="ARBA" id="ARBA00023274"/>
    </source>
</evidence>
<feature type="region of interest" description="Disordered" evidence="10">
    <location>
        <begin position="404"/>
        <end position="468"/>
    </location>
</feature>
<dbReference type="GO" id="GO:0019029">
    <property type="term" value="C:helical viral capsid"/>
    <property type="evidence" value="ECO:0007669"/>
    <property type="project" value="UniProtKB-KW"/>
</dbReference>
<reference evidence="11" key="1">
    <citation type="submission" date="2016-11" db="EMBL/GenBank/DDBJ databases">
        <title>Characterization and full genome sequencing of five mexican isolates of porcine rubulavirus.</title>
        <authorList>
            <person name="Garcia A.A."/>
            <person name="Torres J.M."/>
            <person name="Montano J.A."/>
            <person name="Del Valle A."/>
            <person name="Barron B.L."/>
        </authorList>
    </citation>
    <scope>NUCLEOTIDE SEQUENCE</scope>
    <source>
        <strain evidence="11">PoRV/Mx/1/EdoMex/2015</strain>
        <strain evidence="12">PoRV/Mx/2/EdoMex/2015</strain>
    </source>
</reference>
<evidence type="ECO:0000313" key="11">
    <source>
        <dbReference type="EMBL" id="APU52767.1"/>
    </source>
</evidence>
<keyword evidence="2 9" id="KW-1139">Helical capsid protein</keyword>
<dbReference type="Pfam" id="PF00973">
    <property type="entry name" value="Paramyxo_ncap"/>
    <property type="match status" value="1"/>
</dbReference>
<comment type="subunit">
    <text evidence="9">Homomultimer; forms the nucleocapsid. Binds to the viral genomic RNA. N0 interacts with the phosphoprotein (via N-terminus); this interaction allows P to chaperon N0 to avoid N polymerization before encapsidation. Interacts as N-RNA template with the phosphoprotein (via C-terminus); this interaction positions the polymerase on the template.</text>
</comment>
<comment type="function">
    <text evidence="9">Forms the helical nucleocapsid (NC), protecting the genome from nucleases.</text>
</comment>
<dbReference type="EMBL" id="KY100870">
    <property type="protein sequence ID" value="APU52781.1"/>
    <property type="molecule type" value="Viral_cRNA"/>
</dbReference>
<dbReference type="GO" id="GO:0019013">
    <property type="term" value="C:viral nucleocapsid"/>
    <property type="evidence" value="ECO:0007669"/>
    <property type="project" value="UniProtKB-KW"/>
</dbReference>
<evidence type="ECO:0000313" key="12">
    <source>
        <dbReference type="EMBL" id="APU52781.1"/>
    </source>
</evidence>
<feature type="compositionally biased region" description="Low complexity" evidence="10">
    <location>
        <begin position="441"/>
        <end position="458"/>
    </location>
</feature>
<dbReference type="GO" id="GO:0005198">
    <property type="term" value="F:structural molecule activity"/>
    <property type="evidence" value="ECO:0007669"/>
    <property type="project" value="InterPro"/>
</dbReference>
<evidence type="ECO:0000256" key="2">
    <source>
        <dbReference type="ARBA" id="ARBA00022497"/>
    </source>
</evidence>
<evidence type="ECO:0000256" key="3">
    <source>
        <dbReference type="ARBA" id="ARBA00022561"/>
    </source>
</evidence>
<comment type="similarity">
    <text evidence="1 9">Belongs to the paramyxoviruses nucleocapsid family.</text>
</comment>
<evidence type="ECO:0000256" key="7">
    <source>
        <dbReference type="ARBA" id="ARBA00023200"/>
    </source>
</evidence>
<keyword evidence="7 9" id="KW-1035">Host cytoplasm</keyword>
<evidence type="ECO:0000256" key="4">
    <source>
        <dbReference type="ARBA" id="ARBA00022844"/>
    </source>
</evidence>
<comment type="subcellular location">
    <subcellularLocation>
        <location evidence="9">Virion</location>
    </subcellularLocation>
    <subcellularLocation>
        <location evidence="9">Host cytoplasm</location>
    </subcellularLocation>
</comment>
<keyword evidence="6 9" id="KW-0543">Viral nucleoprotein</keyword>
<organismHost>
    <name type="scientific">Sus scrofa</name>
    <name type="common">Pig</name>
    <dbReference type="NCBI Taxonomy" id="9823"/>
</organismHost>
<evidence type="ECO:0000256" key="1">
    <source>
        <dbReference type="ARBA" id="ARBA00007642"/>
    </source>
</evidence>
<feature type="compositionally biased region" description="Pro residues" evidence="10">
    <location>
        <begin position="419"/>
        <end position="429"/>
    </location>
</feature>
<feature type="compositionally biased region" description="Low complexity" evidence="10">
    <location>
        <begin position="404"/>
        <end position="418"/>
    </location>
</feature>
<dbReference type="EMBL" id="KY100868">
    <property type="protein sequence ID" value="APU52767.1"/>
    <property type="molecule type" value="Viral_cRNA"/>
</dbReference>
<organism evidence="11">
    <name type="scientific">La Piedad-Michoacan-Mexico virus</name>
    <name type="common">LPMV</name>
    <dbReference type="NCBI Taxonomy" id="3052562"/>
    <lineage>
        <taxon>Viruses</taxon>
        <taxon>Riboviria</taxon>
        <taxon>Orthornavirae</taxon>
        <taxon>Negarnaviricota</taxon>
        <taxon>Haploviricotina</taxon>
        <taxon>Monjiviricetes</taxon>
        <taxon>Mononegavirales</taxon>
        <taxon>Paramyxoviridae</taxon>
        <taxon>Rubulavirinae</taxon>
        <taxon>Orthorubulavirus</taxon>
    </lineage>
</organism>
<evidence type="ECO:0000256" key="5">
    <source>
        <dbReference type="ARBA" id="ARBA00022884"/>
    </source>
</evidence>
<dbReference type="InterPro" id="IPR002021">
    <property type="entry name" value="Paramyx_ncap"/>
</dbReference>
<dbReference type="GO" id="GO:0030430">
    <property type="term" value="C:host cell cytoplasm"/>
    <property type="evidence" value="ECO:0007669"/>
    <property type="project" value="UniProtKB-SubCell"/>
</dbReference>
<name>A0A1P8D899_LPMV</name>
<evidence type="ECO:0000256" key="9">
    <source>
        <dbReference type="RuleBase" id="RU361245"/>
    </source>
</evidence>
<dbReference type="GO" id="GO:1990904">
    <property type="term" value="C:ribonucleoprotein complex"/>
    <property type="evidence" value="ECO:0007669"/>
    <property type="project" value="UniProtKB-KW"/>
</dbReference>